<dbReference type="Pfam" id="PF00067">
    <property type="entry name" value="p450"/>
    <property type="match status" value="1"/>
</dbReference>
<comment type="similarity">
    <text evidence="2 7">Belongs to the cytochrome P450 family.</text>
</comment>
<protein>
    <recommendedName>
        <fullName evidence="11">Cytochrome P450</fullName>
    </recommendedName>
</protein>
<dbReference type="AlphaFoldDB" id="A0A7N0VBB7"/>
<dbReference type="GO" id="GO:0016705">
    <property type="term" value="F:oxidoreductase activity, acting on paired donors, with incorporation or reduction of molecular oxygen"/>
    <property type="evidence" value="ECO:0007669"/>
    <property type="project" value="InterPro"/>
</dbReference>
<dbReference type="InterPro" id="IPR017972">
    <property type="entry name" value="Cyt_P450_CS"/>
</dbReference>
<dbReference type="Gene3D" id="1.10.630.10">
    <property type="entry name" value="Cytochrome P450"/>
    <property type="match status" value="2"/>
</dbReference>
<dbReference type="SUPFAM" id="SSF48264">
    <property type="entry name" value="Cytochrome P450"/>
    <property type="match status" value="1"/>
</dbReference>
<evidence type="ECO:0000256" key="2">
    <source>
        <dbReference type="ARBA" id="ARBA00010617"/>
    </source>
</evidence>
<evidence type="ECO:0000256" key="3">
    <source>
        <dbReference type="ARBA" id="ARBA00022723"/>
    </source>
</evidence>
<evidence type="ECO:0000256" key="6">
    <source>
        <dbReference type="PIRSR" id="PIRSR602401-1"/>
    </source>
</evidence>
<name>A0A7N0VBB7_KALFE</name>
<accession>A0A7N0VBB7</accession>
<reference evidence="9" key="1">
    <citation type="submission" date="2021-01" db="UniProtKB">
        <authorList>
            <consortium name="EnsemblPlants"/>
        </authorList>
    </citation>
    <scope>IDENTIFICATION</scope>
</reference>
<keyword evidence="8" id="KW-0472">Membrane</keyword>
<comment type="cofactor">
    <cofactor evidence="1 6">
        <name>heme</name>
        <dbReference type="ChEBI" id="CHEBI:30413"/>
    </cofactor>
</comment>
<dbReference type="InterPro" id="IPR001128">
    <property type="entry name" value="Cyt_P450"/>
</dbReference>
<keyword evidence="8" id="KW-1133">Transmembrane helix</keyword>
<evidence type="ECO:0000313" key="9">
    <source>
        <dbReference type="EnsemblPlants" id="Kaladp0486s0004.1.v1.1"/>
    </source>
</evidence>
<dbReference type="Gramene" id="Kaladp0486s0004.1.v1.1">
    <property type="protein sequence ID" value="Kaladp0486s0004.1.v1.1"/>
    <property type="gene ID" value="Kaladp0486s0004.v1.1"/>
</dbReference>
<dbReference type="GO" id="GO:0004497">
    <property type="term" value="F:monooxygenase activity"/>
    <property type="evidence" value="ECO:0007669"/>
    <property type="project" value="UniProtKB-KW"/>
</dbReference>
<feature type="binding site" description="axial binding residue" evidence="6">
    <location>
        <position position="334"/>
    </location>
    <ligand>
        <name>heme</name>
        <dbReference type="ChEBI" id="CHEBI:30413"/>
    </ligand>
    <ligandPart>
        <name>Fe</name>
        <dbReference type="ChEBI" id="CHEBI:18248"/>
    </ligandPart>
</feature>
<evidence type="ECO:0008006" key="11">
    <source>
        <dbReference type="Google" id="ProtNLM"/>
    </source>
</evidence>
<evidence type="ECO:0000256" key="8">
    <source>
        <dbReference type="SAM" id="Phobius"/>
    </source>
</evidence>
<evidence type="ECO:0000313" key="10">
    <source>
        <dbReference type="Proteomes" id="UP000594263"/>
    </source>
</evidence>
<dbReference type="Proteomes" id="UP000594263">
    <property type="component" value="Unplaced"/>
</dbReference>
<feature type="transmembrane region" description="Helical" evidence="8">
    <location>
        <begin position="6"/>
        <end position="23"/>
    </location>
</feature>
<keyword evidence="6 7" id="KW-0349">Heme</keyword>
<dbReference type="OMA" id="HEYMTEV"/>
<keyword evidence="8" id="KW-0812">Transmembrane</keyword>
<dbReference type="GO" id="GO:0006629">
    <property type="term" value="P:lipid metabolic process"/>
    <property type="evidence" value="ECO:0007669"/>
    <property type="project" value="UniProtKB-ARBA"/>
</dbReference>
<dbReference type="PRINTS" id="PR00463">
    <property type="entry name" value="EP450I"/>
</dbReference>
<evidence type="ECO:0000256" key="4">
    <source>
        <dbReference type="ARBA" id="ARBA00023002"/>
    </source>
</evidence>
<proteinExistence type="inferred from homology"/>
<dbReference type="InterPro" id="IPR036396">
    <property type="entry name" value="Cyt_P450_sf"/>
</dbReference>
<dbReference type="PROSITE" id="PS00086">
    <property type="entry name" value="CYTOCHROME_P450"/>
    <property type="match status" value="1"/>
</dbReference>
<sequence length="391" mass="44260">MATVEVVIAVISLLALSLLGFLFRGKITHPLTNWPLLGHLGPFLINTRLEVHDYVTYLLSHSGYTAHLEGPPFTRLNCVATSDPQNIHYILSSNMSNFNKGPNFKKIFDLWGDGILAADADSWRFHRRLNRSLFNHSGFLGLVERTARQKMESGMFPILDQAAKLGNAVDLRDLFQRFTIDITCKFLLGIDLNSLSIDLPVVPFSKAFDEVKQIKEELKEAFHLKEGEKWQFPSFQDINKLVYLHAAIYETLRLYPPVPLNYKTSIEPDTLPSGDKVGKDQEILISYYTQARMESIWGADCLEFKPERWISEKGEIIHVGSSKFTTFSAGPRACLGKDLALMEMKLAITAVIWNYRIEVVKGHSVAPANSIILYPKHGLKVHITKNFIIVK</sequence>
<evidence type="ECO:0000256" key="7">
    <source>
        <dbReference type="RuleBase" id="RU000461"/>
    </source>
</evidence>
<keyword evidence="5 6" id="KW-0408">Iron</keyword>
<dbReference type="GO" id="GO:0020037">
    <property type="term" value="F:heme binding"/>
    <property type="evidence" value="ECO:0007669"/>
    <property type="project" value="InterPro"/>
</dbReference>
<keyword evidence="3 6" id="KW-0479">Metal-binding</keyword>
<keyword evidence="10" id="KW-1185">Reference proteome</keyword>
<evidence type="ECO:0000256" key="5">
    <source>
        <dbReference type="ARBA" id="ARBA00023004"/>
    </source>
</evidence>
<dbReference type="PANTHER" id="PTHR24296">
    <property type="entry name" value="CYTOCHROME P450"/>
    <property type="match status" value="1"/>
</dbReference>
<keyword evidence="4 7" id="KW-0560">Oxidoreductase</keyword>
<evidence type="ECO:0000256" key="1">
    <source>
        <dbReference type="ARBA" id="ARBA00001971"/>
    </source>
</evidence>
<dbReference type="PRINTS" id="PR00385">
    <property type="entry name" value="P450"/>
</dbReference>
<dbReference type="InterPro" id="IPR002401">
    <property type="entry name" value="Cyt_P450_E_grp-I"/>
</dbReference>
<organism evidence="9 10">
    <name type="scientific">Kalanchoe fedtschenkoi</name>
    <name type="common">Lavender scallops</name>
    <name type="synonym">South American air plant</name>
    <dbReference type="NCBI Taxonomy" id="63787"/>
    <lineage>
        <taxon>Eukaryota</taxon>
        <taxon>Viridiplantae</taxon>
        <taxon>Streptophyta</taxon>
        <taxon>Embryophyta</taxon>
        <taxon>Tracheophyta</taxon>
        <taxon>Spermatophyta</taxon>
        <taxon>Magnoliopsida</taxon>
        <taxon>eudicotyledons</taxon>
        <taxon>Gunneridae</taxon>
        <taxon>Pentapetalae</taxon>
        <taxon>Saxifragales</taxon>
        <taxon>Crassulaceae</taxon>
        <taxon>Kalanchoe</taxon>
    </lineage>
</organism>
<dbReference type="GO" id="GO:0005506">
    <property type="term" value="F:iron ion binding"/>
    <property type="evidence" value="ECO:0007669"/>
    <property type="project" value="InterPro"/>
</dbReference>
<dbReference type="EnsemblPlants" id="Kaladp0486s0004.1.v1.1">
    <property type="protein sequence ID" value="Kaladp0486s0004.1.v1.1"/>
    <property type="gene ID" value="Kaladp0486s0004.v1.1"/>
</dbReference>
<keyword evidence="7" id="KW-0503">Monooxygenase</keyword>